<feature type="transmembrane region" description="Helical" evidence="1">
    <location>
        <begin position="146"/>
        <end position="170"/>
    </location>
</feature>
<name>A0A4U0R888_9RHOB</name>
<dbReference type="RefSeq" id="WP_136886320.1">
    <property type="nucleotide sequence ID" value="NZ_SUNI01000011.1"/>
</dbReference>
<keyword evidence="1" id="KW-0472">Membrane</keyword>
<evidence type="ECO:0000313" key="2">
    <source>
        <dbReference type="EMBL" id="TJZ91215.1"/>
    </source>
</evidence>
<organism evidence="2 3">
    <name type="scientific">Paracoccus gahaiensis</name>
    <dbReference type="NCBI Taxonomy" id="1706839"/>
    <lineage>
        <taxon>Bacteria</taxon>
        <taxon>Pseudomonadati</taxon>
        <taxon>Pseudomonadota</taxon>
        <taxon>Alphaproteobacteria</taxon>
        <taxon>Rhodobacterales</taxon>
        <taxon>Paracoccaceae</taxon>
        <taxon>Paracoccus</taxon>
    </lineage>
</organism>
<reference evidence="2 3" key="1">
    <citation type="submission" date="2019-04" db="EMBL/GenBank/DDBJ databases">
        <authorList>
            <person name="Li J."/>
        </authorList>
    </citation>
    <scope>NUCLEOTIDE SEQUENCE [LARGE SCALE GENOMIC DNA]</scope>
    <source>
        <strain evidence="2 3">KCTC 42687</strain>
    </source>
</reference>
<dbReference type="AlphaFoldDB" id="A0A4U0R888"/>
<sequence length="453" mass="48990">MTRSTLTLPRGSAVRAVWDSVRTSLWFLPSLMGGLAPILVIAAIAADTWLGQGPEGGFPRLIYVSQPDEARDFLATILTSMITMASLVFSITMVVLTLAASQFGPRLIRSFMGRLQTQFVLGAFVLTIIYCLLLLASLASQDEAASSAYLSVTIATVLTVVSVALLVLYIHVLANSIISESLIEAVGHELDQGIAQLPPLGQADDPEAALPEDFADRAAFHGTERSGYVQAIDFEGLTDLARSHDVIVGLHLRAGNFAVQDGRCFGIYPKGKATEDLARRIAGTIRLGVHRTPAQDLEFSIRHLVEIAVRALSPGINDPYTAVAVIHRLSASWSQLLGKAVPPGVFQDQDGRLRVICPRPTYALLLNASFSQIRQNSTHTPLVIIQLLKSMHAISFCVRTSEQRTALRDQVDAILDDARRTIPNMADLDDIEQHGRTARDALREGAAGEQGLG</sequence>
<dbReference type="Pfam" id="PF10011">
    <property type="entry name" value="DUF2254"/>
    <property type="match status" value="1"/>
</dbReference>
<gene>
    <name evidence="2" type="ORF">FA743_11840</name>
</gene>
<feature type="transmembrane region" description="Helical" evidence="1">
    <location>
        <begin position="25"/>
        <end position="46"/>
    </location>
</feature>
<evidence type="ECO:0000256" key="1">
    <source>
        <dbReference type="SAM" id="Phobius"/>
    </source>
</evidence>
<accession>A0A4U0R888</accession>
<feature type="transmembrane region" description="Helical" evidence="1">
    <location>
        <begin position="73"/>
        <end position="98"/>
    </location>
</feature>
<proteinExistence type="predicted"/>
<keyword evidence="1" id="KW-1133">Transmembrane helix</keyword>
<comment type="caution">
    <text evidence="2">The sequence shown here is derived from an EMBL/GenBank/DDBJ whole genome shotgun (WGS) entry which is preliminary data.</text>
</comment>
<keyword evidence="3" id="KW-1185">Reference proteome</keyword>
<dbReference type="InterPro" id="IPR018723">
    <property type="entry name" value="DUF2254_membrane"/>
</dbReference>
<protein>
    <submittedName>
        <fullName evidence="2">DUF2254 domain-containing protein</fullName>
    </submittedName>
</protein>
<keyword evidence="1" id="KW-0812">Transmembrane</keyword>
<dbReference type="Proteomes" id="UP000309747">
    <property type="component" value="Unassembled WGS sequence"/>
</dbReference>
<feature type="transmembrane region" description="Helical" evidence="1">
    <location>
        <begin position="119"/>
        <end position="140"/>
    </location>
</feature>
<evidence type="ECO:0000313" key="3">
    <source>
        <dbReference type="Proteomes" id="UP000309747"/>
    </source>
</evidence>
<dbReference type="OrthoDB" id="2955631at2"/>
<dbReference type="EMBL" id="SUNI01000011">
    <property type="protein sequence ID" value="TJZ91215.1"/>
    <property type="molecule type" value="Genomic_DNA"/>
</dbReference>